<sequence>MNMALNAQEFFTAQELADIARQRGITTFPSTKRGVNMVAERDGWNGLGPNLCRKRAGRGGGLEYHFTLLPEPMIATIAARDMRQVMLTRHDAAAEADRRQLAAVRAAALPAHARKVMEARAEILLAIEGYAIAQGQPRAWAIARFIDAQAAYAERQAVEQRRDTGEPLSERDIASLGVALKLTAPDGFQVSPERLADANDRRSTEVISERTLRRWFKARDERGVLALAPIPPKQEEAIPAGFYDFLKFWALPGKPSIPEAYRDYTDAVAARQGAQPMTVTLDQVRHILKHKIKGLDKYVGREGLLTLRSRMAYVTRTTEDMWPTTIYTADGKTFDAEVADPVSRRPMRPEITSVLDVATRKCVGYAVSRKENVIAVTEALRRSCSTHGICAIF</sequence>
<dbReference type="EMBL" id="JAVKPH010000088">
    <property type="protein sequence ID" value="MDR5655491.1"/>
    <property type="molecule type" value="Genomic_DNA"/>
</dbReference>
<evidence type="ECO:0000313" key="2">
    <source>
        <dbReference type="EMBL" id="MDR5655491.1"/>
    </source>
</evidence>
<proteinExistence type="predicted"/>
<dbReference type="RefSeq" id="WP_310459581.1">
    <property type="nucleotide sequence ID" value="NZ_JAVKPH010000088.1"/>
</dbReference>
<dbReference type="SUPFAM" id="SSF46955">
    <property type="entry name" value="Putative DNA-binding domain"/>
    <property type="match status" value="1"/>
</dbReference>
<evidence type="ECO:0000313" key="3">
    <source>
        <dbReference type="Proteomes" id="UP001247754"/>
    </source>
</evidence>
<accession>A0ABU1FF44</accession>
<dbReference type="InterPro" id="IPR036388">
    <property type="entry name" value="WH-like_DNA-bd_sf"/>
</dbReference>
<protein>
    <submittedName>
        <fullName evidence="2">DNA-binding protein</fullName>
    </submittedName>
</protein>
<comment type="caution">
    <text evidence="2">The sequence shown here is derived from an EMBL/GenBank/DDBJ whole genome shotgun (WGS) entry which is preliminary data.</text>
</comment>
<dbReference type="PROSITE" id="PS51702">
    <property type="entry name" value="HTH_MU"/>
    <property type="match status" value="1"/>
</dbReference>
<dbReference type="InterPro" id="IPR009061">
    <property type="entry name" value="DNA-bd_dom_put_sf"/>
</dbReference>
<dbReference type="InterPro" id="IPR036397">
    <property type="entry name" value="RNaseH_sf"/>
</dbReference>
<gene>
    <name evidence="2" type="ORF">RGD00_23075</name>
</gene>
<dbReference type="InterPro" id="IPR003314">
    <property type="entry name" value="Mu-type_HTH"/>
</dbReference>
<keyword evidence="3" id="KW-1185">Reference proteome</keyword>
<evidence type="ECO:0000259" key="1">
    <source>
        <dbReference type="PROSITE" id="PS51702"/>
    </source>
</evidence>
<dbReference type="Proteomes" id="UP001247754">
    <property type="component" value="Unassembled WGS sequence"/>
</dbReference>
<dbReference type="SUPFAM" id="SSF53098">
    <property type="entry name" value="Ribonuclease H-like"/>
    <property type="match status" value="1"/>
</dbReference>
<dbReference type="GO" id="GO:0003677">
    <property type="term" value="F:DNA binding"/>
    <property type="evidence" value="ECO:0007669"/>
    <property type="project" value="UniProtKB-KW"/>
</dbReference>
<organism evidence="2 3">
    <name type="scientific">Ruixingdingia sedimenti</name>
    <dbReference type="NCBI Taxonomy" id="3073604"/>
    <lineage>
        <taxon>Bacteria</taxon>
        <taxon>Pseudomonadati</taxon>
        <taxon>Pseudomonadota</taxon>
        <taxon>Alphaproteobacteria</taxon>
        <taxon>Rhodobacterales</taxon>
        <taxon>Paracoccaceae</taxon>
        <taxon>Ruixingdingia</taxon>
    </lineage>
</organism>
<dbReference type="Gene3D" id="3.30.420.10">
    <property type="entry name" value="Ribonuclease H-like superfamily/Ribonuclease H"/>
    <property type="match status" value="1"/>
</dbReference>
<dbReference type="InterPro" id="IPR012337">
    <property type="entry name" value="RNaseH-like_sf"/>
</dbReference>
<name>A0ABU1FF44_9RHOB</name>
<feature type="non-terminal residue" evidence="2">
    <location>
        <position position="393"/>
    </location>
</feature>
<feature type="domain" description="HTH Mu-type" evidence="1">
    <location>
        <begin position="13"/>
        <end position="85"/>
    </location>
</feature>
<reference evidence="2 3" key="1">
    <citation type="submission" date="2023-09" db="EMBL/GenBank/DDBJ databases">
        <title>Xinfangfangia sedmenti sp. nov., isolated the sedment.</title>
        <authorList>
            <person name="Xu L."/>
        </authorList>
    </citation>
    <scope>NUCLEOTIDE SEQUENCE [LARGE SCALE GENOMIC DNA]</scope>
    <source>
        <strain evidence="2 3">LG-4</strain>
    </source>
</reference>
<dbReference type="Gene3D" id="1.10.10.10">
    <property type="entry name" value="Winged helix-like DNA-binding domain superfamily/Winged helix DNA-binding domain"/>
    <property type="match status" value="1"/>
</dbReference>
<keyword evidence="2" id="KW-0238">DNA-binding</keyword>
<dbReference type="Pfam" id="PF02316">
    <property type="entry name" value="HTH_Tnp_Mu_1"/>
    <property type="match status" value="1"/>
</dbReference>